<gene>
    <name evidence="1" type="ORF">GCM10008119_22890</name>
</gene>
<comment type="caution">
    <text evidence="1">The sequence shown here is derived from an EMBL/GenBank/DDBJ whole genome shotgun (WGS) entry which is preliminary data.</text>
</comment>
<keyword evidence="2" id="KW-1185">Reference proteome</keyword>
<reference evidence="2" key="1">
    <citation type="journal article" date="2019" name="Int. J. Syst. Evol. Microbiol.">
        <title>The Global Catalogue of Microorganisms (GCM) 10K type strain sequencing project: providing services to taxonomists for standard genome sequencing and annotation.</title>
        <authorList>
            <consortium name="The Broad Institute Genomics Platform"/>
            <consortium name="The Broad Institute Genome Sequencing Center for Infectious Disease"/>
            <person name="Wu L."/>
            <person name="Ma J."/>
        </authorList>
    </citation>
    <scope>NUCLEOTIDE SEQUENCE [LARGE SCALE GENOMIC DNA]</scope>
    <source>
        <strain evidence="2">CCM 8939</strain>
    </source>
</reference>
<dbReference type="EMBL" id="BMDJ01000005">
    <property type="protein sequence ID" value="GGI26484.1"/>
    <property type="molecule type" value="Genomic_DNA"/>
</dbReference>
<protein>
    <recommendedName>
        <fullName evidence="3">MerR family transcriptional regulator</fullName>
    </recommendedName>
</protein>
<dbReference type="Proteomes" id="UP000645390">
    <property type="component" value="Unassembled WGS sequence"/>
</dbReference>
<evidence type="ECO:0000313" key="1">
    <source>
        <dbReference type="EMBL" id="GGI26484.1"/>
    </source>
</evidence>
<name>A0ABQ2BK05_9SPHI</name>
<dbReference type="Gene3D" id="1.10.1660.10">
    <property type="match status" value="1"/>
</dbReference>
<proteinExistence type="predicted"/>
<organism evidence="1 2">
    <name type="scientific">Pedobacter mendelii</name>
    <dbReference type="NCBI Taxonomy" id="1908240"/>
    <lineage>
        <taxon>Bacteria</taxon>
        <taxon>Pseudomonadati</taxon>
        <taxon>Bacteroidota</taxon>
        <taxon>Sphingobacteriia</taxon>
        <taxon>Sphingobacteriales</taxon>
        <taxon>Sphingobacteriaceae</taxon>
        <taxon>Pedobacter</taxon>
    </lineage>
</organism>
<sequence>MKTEHLVSLEIFCLHNEVELSFIYRLHEFGIVNLFKISQQDYLLRDELADLEKMIRLHHELNINLEGLHAIKGLLEQIALLKHELKNANNRIFP</sequence>
<dbReference type="RefSeq" id="WP_188414364.1">
    <property type="nucleotide sequence ID" value="NZ_BMDJ01000005.1"/>
</dbReference>
<evidence type="ECO:0000313" key="2">
    <source>
        <dbReference type="Proteomes" id="UP000645390"/>
    </source>
</evidence>
<evidence type="ECO:0008006" key="3">
    <source>
        <dbReference type="Google" id="ProtNLM"/>
    </source>
</evidence>
<accession>A0ABQ2BK05</accession>
<dbReference type="Pfam" id="PF13591">
    <property type="entry name" value="MerR_2"/>
    <property type="match status" value="1"/>
</dbReference>